<dbReference type="EMBL" id="VFJB01000008">
    <property type="protein sequence ID" value="KAA0257314.1"/>
    <property type="molecule type" value="Genomic_DNA"/>
</dbReference>
<dbReference type="SMART" id="SM00347">
    <property type="entry name" value="HTH_MARR"/>
    <property type="match status" value="1"/>
</dbReference>
<keyword evidence="4" id="KW-0238">DNA-binding</keyword>
<dbReference type="InterPro" id="IPR000835">
    <property type="entry name" value="HTH_MarR-typ"/>
</dbReference>
<proteinExistence type="inferred from homology"/>
<dbReference type="PANTHER" id="PTHR33238">
    <property type="entry name" value="IRON (METAL) DEPENDENT REPRESSOR, DTXR FAMILY"/>
    <property type="match status" value="1"/>
</dbReference>
<evidence type="ECO:0000256" key="4">
    <source>
        <dbReference type="ARBA" id="ARBA00023125"/>
    </source>
</evidence>
<dbReference type="GO" id="GO:0046914">
    <property type="term" value="F:transition metal ion binding"/>
    <property type="evidence" value="ECO:0007669"/>
    <property type="project" value="InterPro"/>
</dbReference>
<dbReference type="Gene3D" id="1.10.60.10">
    <property type="entry name" value="Iron dependent repressor, metal binding and dimerisation domain"/>
    <property type="match status" value="1"/>
</dbReference>
<dbReference type="AlphaFoldDB" id="A0A5A8F6I8"/>
<dbReference type="Pfam" id="PF01325">
    <property type="entry name" value="Fe_dep_repress"/>
    <property type="match status" value="1"/>
</dbReference>
<dbReference type="PROSITE" id="PS50944">
    <property type="entry name" value="HTH_DTXR"/>
    <property type="match status" value="1"/>
</dbReference>
<reference evidence="8 9" key="1">
    <citation type="submission" date="2019-06" db="EMBL/GenBank/DDBJ databases">
        <title>Genomic insights into carbon and energy metabolism of Deferribacter autotrophicus revealed new metabolic traits in the phylum Deferribacteres.</title>
        <authorList>
            <person name="Slobodkin A.I."/>
            <person name="Slobodkina G.B."/>
            <person name="Allioux M."/>
            <person name="Alain K."/>
            <person name="Jebbar M."/>
            <person name="Shadrin V."/>
            <person name="Kublanov I.V."/>
            <person name="Toshchakov S.V."/>
            <person name="Bonch-Osmolovskaya E.A."/>
        </authorList>
    </citation>
    <scope>NUCLEOTIDE SEQUENCE [LARGE SCALE GENOMIC DNA]</scope>
    <source>
        <strain evidence="8 9">SL50</strain>
    </source>
</reference>
<comment type="function">
    <text evidence="6">In the presence of manganese, represses expression of mntH and mntS. Up-regulates expression of mntP.</text>
</comment>
<dbReference type="InterPro" id="IPR001367">
    <property type="entry name" value="Fe_dep_repressor"/>
</dbReference>
<keyword evidence="3" id="KW-0805">Transcription regulation</keyword>
<dbReference type="GO" id="GO:0003700">
    <property type="term" value="F:DNA-binding transcription factor activity"/>
    <property type="evidence" value="ECO:0007669"/>
    <property type="project" value="InterPro"/>
</dbReference>
<keyword evidence="5" id="KW-0804">Transcription</keyword>
<protein>
    <recommendedName>
        <fullName evidence="2">Transcriptional regulator MntR</fullName>
    </recommendedName>
</protein>
<organism evidence="8 9">
    <name type="scientific">Deferribacter autotrophicus</name>
    <dbReference type="NCBI Taxonomy" id="500465"/>
    <lineage>
        <taxon>Bacteria</taxon>
        <taxon>Pseudomonadati</taxon>
        <taxon>Deferribacterota</taxon>
        <taxon>Deferribacteres</taxon>
        <taxon>Deferribacterales</taxon>
        <taxon>Deferribacteraceae</taxon>
        <taxon>Deferribacter</taxon>
    </lineage>
</organism>
<dbReference type="GO" id="GO:0046983">
    <property type="term" value="F:protein dimerization activity"/>
    <property type="evidence" value="ECO:0007669"/>
    <property type="project" value="InterPro"/>
</dbReference>
<evidence type="ECO:0000313" key="8">
    <source>
        <dbReference type="EMBL" id="KAA0257314.1"/>
    </source>
</evidence>
<dbReference type="SUPFAM" id="SSF47979">
    <property type="entry name" value="Iron-dependent repressor protein, dimerization domain"/>
    <property type="match status" value="1"/>
</dbReference>
<dbReference type="Pfam" id="PF02742">
    <property type="entry name" value="Fe_dep_repr_C"/>
    <property type="match status" value="1"/>
</dbReference>
<dbReference type="PANTHER" id="PTHR33238:SF7">
    <property type="entry name" value="IRON-DEPENDENT TRANSCRIPTIONAL REGULATOR"/>
    <property type="match status" value="1"/>
</dbReference>
<sequence length="146" mass="17355">MDEKLSRNMEDYLETIYVLLKESPVARVKDIAEKLDVKKSSVTNALKLLSEKGLVNYDKYSYITLTDEGMKYAEEIFHKHTVLTKFLVEVLSVEKERAEENTCRIEHVIDKDIFEKFERFLSFFLKGDKECLDINEFFIQEKKRRN</sequence>
<evidence type="ECO:0000256" key="1">
    <source>
        <dbReference type="ARBA" id="ARBA00007871"/>
    </source>
</evidence>
<accession>A0A5A8F6I8</accession>
<name>A0A5A8F6I8_9BACT</name>
<gene>
    <name evidence="8" type="ORF">FHQ18_09720</name>
</gene>
<dbReference type="Proteomes" id="UP000322876">
    <property type="component" value="Unassembled WGS sequence"/>
</dbReference>
<dbReference type="RefSeq" id="WP_149266987.1">
    <property type="nucleotide sequence ID" value="NZ_VFJB01000008.1"/>
</dbReference>
<dbReference type="InterPro" id="IPR022689">
    <property type="entry name" value="Iron_dep_repressor"/>
</dbReference>
<comment type="similarity">
    <text evidence="1">Belongs to the DtxR/MntR family.</text>
</comment>
<dbReference type="InterPro" id="IPR022687">
    <property type="entry name" value="HTH_DTXR"/>
</dbReference>
<dbReference type="InterPro" id="IPR036390">
    <property type="entry name" value="WH_DNA-bd_sf"/>
</dbReference>
<evidence type="ECO:0000256" key="5">
    <source>
        <dbReference type="ARBA" id="ARBA00023163"/>
    </source>
</evidence>
<evidence type="ECO:0000256" key="6">
    <source>
        <dbReference type="ARBA" id="ARBA00025185"/>
    </source>
</evidence>
<feature type="domain" description="HTH dtxR-type" evidence="7">
    <location>
        <begin position="5"/>
        <end position="66"/>
    </location>
</feature>
<dbReference type="SMART" id="SM00529">
    <property type="entry name" value="HTH_DTXR"/>
    <property type="match status" value="1"/>
</dbReference>
<comment type="caution">
    <text evidence="8">The sequence shown here is derived from an EMBL/GenBank/DDBJ whole genome shotgun (WGS) entry which is preliminary data.</text>
</comment>
<dbReference type="GO" id="GO:0003677">
    <property type="term" value="F:DNA binding"/>
    <property type="evidence" value="ECO:0007669"/>
    <property type="project" value="UniProtKB-KW"/>
</dbReference>
<evidence type="ECO:0000256" key="2">
    <source>
        <dbReference type="ARBA" id="ARBA00022386"/>
    </source>
</evidence>
<dbReference type="InterPro" id="IPR036388">
    <property type="entry name" value="WH-like_DNA-bd_sf"/>
</dbReference>
<dbReference type="Gene3D" id="1.10.10.10">
    <property type="entry name" value="Winged helix-like DNA-binding domain superfamily/Winged helix DNA-binding domain"/>
    <property type="match status" value="1"/>
</dbReference>
<dbReference type="SUPFAM" id="SSF46785">
    <property type="entry name" value="Winged helix' DNA-binding domain"/>
    <property type="match status" value="1"/>
</dbReference>
<keyword evidence="9" id="KW-1185">Reference proteome</keyword>
<evidence type="ECO:0000313" key="9">
    <source>
        <dbReference type="Proteomes" id="UP000322876"/>
    </source>
</evidence>
<evidence type="ECO:0000256" key="3">
    <source>
        <dbReference type="ARBA" id="ARBA00023015"/>
    </source>
</evidence>
<dbReference type="OrthoDB" id="9791355at2"/>
<dbReference type="InterPro" id="IPR036421">
    <property type="entry name" value="Fe_dep_repressor_sf"/>
</dbReference>
<evidence type="ECO:0000259" key="7">
    <source>
        <dbReference type="PROSITE" id="PS50944"/>
    </source>
</evidence>
<dbReference type="InterPro" id="IPR050536">
    <property type="entry name" value="DtxR_MntR_Metal-Reg"/>
</dbReference>